<dbReference type="SUPFAM" id="SSF56219">
    <property type="entry name" value="DNase I-like"/>
    <property type="match status" value="1"/>
</dbReference>
<keyword evidence="1" id="KW-0269">Exonuclease</keyword>
<dbReference type="InterPro" id="IPR036691">
    <property type="entry name" value="Endo/exonu/phosph_ase_sf"/>
</dbReference>
<keyword evidence="1" id="KW-0540">Nuclease</keyword>
<dbReference type="EMBL" id="SMMG02000006">
    <property type="protein sequence ID" value="KAA3469970.1"/>
    <property type="molecule type" value="Genomic_DNA"/>
</dbReference>
<dbReference type="AlphaFoldDB" id="A0A5B6VL35"/>
<evidence type="ECO:0000313" key="2">
    <source>
        <dbReference type="Proteomes" id="UP000325315"/>
    </source>
</evidence>
<dbReference type="Gene3D" id="3.60.10.10">
    <property type="entry name" value="Endonuclease/exonuclease/phosphatase"/>
    <property type="match status" value="1"/>
</dbReference>
<sequence length="117" mass="13375">MEMVKLKCGFENGIDIGLRGSKGGLSLGWKGNSLVRLKNFSFFHIDVEVHDNECGEVWQLMGFYGNSDERSRCESWDLLRQLSYIHSIPWVVLGDFNEITNSFETKKRPSKIGTLDD</sequence>
<keyword evidence="1" id="KW-0378">Hydrolase</keyword>
<comment type="caution">
    <text evidence="1">The sequence shown here is derived from an EMBL/GenBank/DDBJ whole genome shotgun (WGS) entry which is preliminary data.</text>
</comment>
<protein>
    <submittedName>
        <fullName evidence="1">Endonuclease/exonuclease/phosphatase family protein</fullName>
    </submittedName>
</protein>
<reference evidence="2" key="1">
    <citation type="journal article" date="2019" name="Plant Biotechnol. J.">
        <title>Genome sequencing of the Australian wild diploid species Gossypium australe highlights disease resistance and delayed gland morphogenesis.</title>
        <authorList>
            <person name="Cai Y."/>
            <person name="Cai X."/>
            <person name="Wang Q."/>
            <person name="Wang P."/>
            <person name="Zhang Y."/>
            <person name="Cai C."/>
            <person name="Xu Y."/>
            <person name="Wang K."/>
            <person name="Zhou Z."/>
            <person name="Wang C."/>
            <person name="Geng S."/>
            <person name="Li B."/>
            <person name="Dong Q."/>
            <person name="Hou Y."/>
            <person name="Wang H."/>
            <person name="Ai P."/>
            <person name="Liu Z."/>
            <person name="Yi F."/>
            <person name="Sun M."/>
            <person name="An G."/>
            <person name="Cheng J."/>
            <person name="Zhang Y."/>
            <person name="Shi Q."/>
            <person name="Xie Y."/>
            <person name="Shi X."/>
            <person name="Chang Y."/>
            <person name="Huang F."/>
            <person name="Chen Y."/>
            <person name="Hong S."/>
            <person name="Mi L."/>
            <person name="Sun Q."/>
            <person name="Zhang L."/>
            <person name="Zhou B."/>
            <person name="Peng R."/>
            <person name="Zhang X."/>
            <person name="Liu F."/>
        </authorList>
    </citation>
    <scope>NUCLEOTIDE SEQUENCE [LARGE SCALE GENOMIC DNA]</scope>
    <source>
        <strain evidence="2">cv. PA1801</strain>
    </source>
</reference>
<gene>
    <name evidence="1" type="ORF">EPI10_015713</name>
</gene>
<name>A0A5B6VL35_9ROSI</name>
<keyword evidence="1" id="KW-0255">Endonuclease</keyword>
<keyword evidence="2" id="KW-1185">Reference proteome</keyword>
<dbReference type="GO" id="GO:0004519">
    <property type="term" value="F:endonuclease activity"/>
    <property type="evidence" value="ECO:0007669"/>
    <property type="project" value="UniProtKB-KW"/>
</dbReference>
<dbReference type="OrthoDB" id="1750221at2759"/>
<organism evidence="1 2">
    <name type="scientific">Gossypium australe</name>
    <dbReference type="NCBI Taxonomy" id="47621"/>
    <lineage>
        <taxon>Eukaryota</taxon>
        <taxon>Viridiplantae</taxon>
        <taxon>Streptophyta</taxon>
        <taxon>Embryophyta</taxon>
        <taxon>Tracheophyta</taxon>
        <taxon>Spermatophyta</taxon>
        <taxon>Magnoliopsida</taxon>
        <taxon>eudicotyledons</taxon>
        <taxon>Gunneridae</taxon>
        <taxon>Pentapetalae</taxon>
        <taxon>rosids</taxon>
        <taxon>malvids</taxon>
        <taxon>Malvales</taxon>
        <taxon>Malvaceae</taxon>
        <taxon>Malvoideae</taxon>
        <taxon>Gossypium</taxon>
    </lineage>
</organism>
<proteinExistence type="predicted"/>
<accession>A0A5B6VL35</accession>
<dbReference type="Proteomes" id="UP000325315">
    <property type="component" value="Unassembled WGS sequence"/>
</dbReference>
<dbReference type="GO" id="GO:0004527">
    <property type="term" value="F:exonuclease activity"/>
    <property type="evidence" value="ECO:0007669"/>
    <property type="project" value="UniProtKB-KW"/>
</dbReference>
<evidence type="ECO:0000313" key="1">
    <source>
        <dbReference type="EMBL" id="KAA3469970.1"/>
    </source>
</evidence>